<dbReference type="eggNOG" id="COG0110">
    <property type="taxonomic scope" value="Bacteria"/>
</dbReference>
<dbReference type="CDD" id="cd04647">
    <property type="entry name" value="LbH_MAT_like"/>
    <property type="match status" value="1"/>
</dbReference>
<gene>
    <name evidence="3" type="ORF">JCM21142_93663</name>
</gene>
<evidence type="ECO:0000313" key="3">
    <source>
        <dbReference type="EMBL" id="GAF04940.1"/>
    </source>
</evidence>
<dbReference type="AlphaFoldDB" id="W7Y231"/>
<comment type="caution">
    <text evidence="3">The sequence shown here is derived from an EMBL/GenBank/DDBJ whole genome shotgun (WGS) entry which is preliminary data.</text>
</comment>
<dbReference type="EMBL" id="BAMD01000061">
    <property type="protein sequence ID" value="GAF04940.1"/>
    <property type="molecule type" value="Genomic_DNA"/>
</dbReference>
<evidence type="ECO:0000256" key="1">
    <source>
        <dbReference type="ARBA" id="ARBA00007274"/>
    </source>
</evidence>
<comment type="similarity">
    <text evidence="1">Belongs to the transferase hexapeptide repeat family.</text>
</comment>
<dbReference type="GO" id="GO:0005829">
    <property type="term" value="C:cytosol"/>
    <property type="evidence" value="ECO:0007669"/>
    <property type="project" value="TreeGrafter"/>
</dbReference>
<dbReference type="SUPFAM" id="SSF51161">
    <property type="entry name" value="Trimeric LpxA-like enzymes"/>
    <property type="match status" value="1"/>
</dbReference>
<dbReference type="InterPro" id="IPR001451">
    <property type="entry name" value="Hexapep"/>
</dbReference>
<dbReference type="PANTHER" id="PTHR23416">
    <property type="entry name" value="SIALIC ACID SYNTHASE-RELATED"/>
    <property type="match status" value="1"/>
</dbReference>
<dbReference type="Pfam" id="PF00132">
    <property type="entry name" value="Hexapep"/>
    <property type="match status" value="1"/>
</dbReference>
<evidence type="ECO:0000256" key="2">
    <source>
        <dbReference type="ARBA" id="ARBA00022679"/>
    </source>
</evidence>
<accession>W7Y231</accession>
<dbReference type="InterPro" id="IPR051159">
    <property type="entry name" value="Hexapeptide_acetyltransf"/>
</dbReference>
<dbReference type="PANTHER" id="PTHR23416:SF23">
    <property type="entry name" value="ACETYLTRANSFERASE C18B11.09C-RELATED"/>
    <property type="match status" value="1"/>
</dbReference>
<protein>
    <submittedName>
        <fullName evidence="3">Putative acetyltransferase</fullName>
    </submittedName>
</protein>
<keyword evidence="2 3" id="KW-0808">Transferase</keyword>
<evidence type="ECO:0000313" key="4">
    <source>
        <dbReference type="Proteomes" id="UP000019402"/>
    </source>
</evidence>
<proteinExistence type="inferred from homology"/>
<dbReference type="STRING" id="869213.GCA_000517085_02131"/>
<dbReference type="GO" id="GO:0008374">
    <property type="term" value="F:O-acyltransferase activity"/>
    <property type="evidence" value="ECO:0007669"/>
    <property type="project" value="TreeGrafter"/>
</dbReference>
<name>W7Y231_9BACT</name>
<organism evidence="3 4">
    <name type="scientific">Saccharicrinis fermentans DSM 9555 = JCM 21142</name>
    <dbReference type="NCBI Taxonomy" id="869213"/>
    <lineage>
        <taxon>Bacteria</taxon>
        <taxon>Pseudomonadati</taxon>
        <taxon>Bacteroidota</taxon>
        <taxon>Bacteroidia</taxon>
        <taxon>Marinilabiliales</taxon>
        <taxon>Marinilabiliaceae</taxon>
        <taxon>Saccharicrinis</taxon>
    </lineage>
</organism>
<dbReference type="RefSeq" id="WP_027471790.1">
    <property type="nucleotide sequence ID" value="NZ_BAMD01000061.1"/>
</dbReference>
<keyword evidence="4" id="KW-1185">Reference proteome</keyword>
<dbReference type="Proteomes" id="UP000019402">
    <property type="component" value="Unassembled WGS sequence"/>
</dbReference>
<reference evidence="3 4" key="1">
    <citation type="journal article" date="2014" name="Genome Announc.">
        <title>Draft Genome Sequence of Cytophaga fermentans JCM 21142T, a Facultative Anaerobe Isolated from Marine Mud.</title>
        <authorList>
            <person name="Starns D."/>
            <person name="Oshima K."/>
            <person name="Suda W."/>
            <person name="Iino T."/>
            <person name="Yuki M."/>
            <person name="Inoue J."/>
            <person name="Kitamura K."/>
            <person name="Iida T."/>
            <person name="Darby A."/>
            <person name="Hattori M."/>
            <person name="Ohkuma M."/>
        </authorList>
    </citation>
    <scope>NUCLEOTIDE SEQUENCE [LARGE SCALE GENOMIC DNA]</scope>
    <source>
        <strain evidence="3 4">JCM 21142</strain>
    </source>
</reference>
<sequence>MIKRIVLYLIKKLFQVEGVASAIQRQLDLNKTNNNNNACLIYGKETVLHSDAIILNGTNKKENISLGDNCLCRGTLLTFNYGGIISIGNHCYIGDLVRIWSAEKISIGNDVLISHNVNIIDTDSHELNSIERKENGRKILKDGLILPKGNVKSAPIIIEDNVWLSFNVSVLKGVTIGKGAVVAAGSVVTKNVASYTLVGGTPAKFIKKLC</sequence>
<dbReference type="InterPro" id="IPR011004">
    <property type="entry name" value="Trimer_LpxA-like_sf"/>
</dbReference>
<dbReference type="Gene3D" id="2.160.10.10">
    <property type="entry name" value="Hexapeptide repeat proteins"/>
    <property type="match status" value="1"/>
</dbReference>
<dbReference type="OrthoDB" id="9812571at2"/>